<organism evidence="3 4">
    <name type="scientific">Macrolepiota fuliginosa MF-IS2</name>
    <dbReference type="NCBI Taxonomy" id="1400762"/>
    <lineage>
        <taxon>Eukaryota</taxon>
        <taxon>Fungi</taxon>
        <taxon>Dikarya</taxon>
        <taxon>Basidiomycota</taxon>
        <taxon>Agaricomycotina</taxon>
        <taxon>Agaricomycetes</taxon>
        <taxon>Agaricomycetidae</taxon>
        <taxon>Agaricales</taxon>
        <taxon>Agaricineae</taxon>
        <taxon>Agaricaceae</taxon>
        <taxon>Macrolepiota</taxon>
    </lineage>
</organism>
<feature type="compositionally biased region" description="Basic and acidic residues" evidence="1">
    <location>
        <begin position="1"/>
        <end position="11"/>
    </location>
</feature>
<comment type="caution">
    <text evidence="3">The sequence shown here is derived from an EMBL/GenBank/DDBJ whole genome shotgun (WGS) entry which is preliminary data.</text>
</comment>
<evidence type="ECO:0000313" key="4">
    <source>
        <dbReference type="Proteomes" id="UP000807342"/>
    </source>
</evidence>
<feature type="region of interest" description="Disordered" evidence="1">
    <location>
        <begin position="40"/>
        <end position="65"/>
    </location>
</feature>
<dbReference type="Proteomes" id="UP000807342">
    <property type="component" value="Unassembled WGS sequence"/>
</dbReference>
<dbReference type="Gene3D" id="3.40.50.300">
    <property type="entry name" value="P-loop containing nucleotide triphosphate hydrolases"/>
    <property type="match status" value="1"/>
</dbReference>
<feature type="compositionally biased region" description="Acidic residues" evidence="1">
    <location>
        <begin position="49"/>
        <end position="58"/>
    </location>
</feature>
<dbReference type="EMBL" id="MU151352">
    <property type="protein sequence ID" value="KAF9444727.1"/>
    <property type="molecule type" value="Genomic_DNA"/>
</dbReference>
<evidence type="ECO:0000256" key="1">
    <source>
        <dbReference type="SAM" id="MobiDB-lite"/>
    </source>
</evidence>
<gene>
    <name evidence="3" type="ORF">P691DRAFT_711423</name>
</gene>
<dbReference type="Pfam" id="PF01926">
    <property type="entry name" value="MMR_HSR1"/>
    <property type="match status" value="1"/>
</dbReference>
<dbReference type="SUPFAM" id="SSF52540">
    <property type="entry name" value="P-loop containing nucleoside triphosphate hydrolases"/>
    <property type="match status" value="1"/>
</dbReference>
<dbReference type="AlphaFoldDB" id="A0A9P6BYW7"/>
<feature type="domain" description="G" evidence="2">
    <location>
        <begin position="89"/>
        <end position="181"/>
    </location>
</feature>
<dbReference type="InterPro" id="IPR027417">
    <property type="entry name" value="P-loop_NTPase"/>
</dbReference>
<keyword evidence="4" id="KW-1185">Reference proteome</keyword>
<accession>A0A9P6BYW7</accession>
<name>A0A9P6BYW7_9AGAR</name>
<dbReference type="OrthoDB" id="8954335at2759"/>
<feature type="region of interest" description="Disordered" evidence="1">
    <location>
        <begin position="1"/>
        <end position="22"/>
    </location>
</feature>
<dbReference type="InterPro" id="IPR006073">
    <property type="entry name" value="GTP-bd"/>
</dbReference>
<proteinExistence type="predicted"/>
<dbReference type="GO" id="GO:0005525">
    <property type="term" value="F:GTP binding"/>
    <property type="evidence" value="ECO:0007669"/>
    <property type="project" value="InterPro"/>
</dbReference>
<protein>
    <recommendedName>
        <fullName evidence="2">G domain-containing protein</fullName>
    </recommendedName>
</protein>
<sequence>MLAKRDSDESGSRSLAASPKRSFWEKSTGWILSYLRPSGKVEEPLQDPHDEEGSEPSELEVTYDQPKDYTIQSVETVSRNDLTVHDIIVILVGPTGAGKSAFIQTATGLEAGVNTSLDPGAGSISAVRATRSDGVRVVFVDTPGFLTDAYQYDRDVLDAVVEWLQVGDDRQDKLKVSGILYLRRISQNNMKEANYPPLSNTTLFWRLCGENVFGKIILTTWPEDIDEETYNEKEKELRKTYWEAMIHRGSLVRRLGNTFSSNWGIVDVIVGRLTRRWVGIRKELADLDESLPTIKVGYQFRGTLESIKEQKNGLLGRIEGLEEATQVQPALLNELDELWKKRNKLIADMQQSNSLFGRLKQGYLKAGRLIRCRLIYL</sequence>
<evidence type="ECO:0000259" key="2">
    <source>
        <dbReference type="Pfam" id="PF01926"/>
    </source>
</evidence>
<reference evidence="3" key="1">
    <citation type="submission" date="2020-11" db="EMBL/GenBank/DDBJ databases">
        <authorList>
            <consortium name="DOE Joint Genome Institute"/>
            <person name="Ahrendt S."/>
            <person name="Riley R."/>
            <person name="Andreopoulos W."/>
            <person name="Labutti K."/>
            <person name="Pangilinan J."/>
            <person name="Ruiz-Duenas F.J."/>
            <person name="Barrasa J.M."/>
            <person name="Sanchez-Garcia M."/>
            <person name="Camarero S."/>
            <person name="Miyauchi S."/>
            <person name="Serrano A."/>
            <person name="Linde D."/>
            <person name="Babiker R."/>
            <person name="Drula E."/>
            <person name="Ayuso-Fernandez I."/>
            <person name="Pacheco R."/>
            <person name="Padilla G."/>
            <person name="Ferreira P."/>
            <person name="Barriuso J."/>
            <person name="Kellner H."/>
            <person name="Castanera R."/>
            <person name="Alfaro M."/>
            <person name="Ramirez L."/>
            <person name="Pisabarro A.G."/>
            <person name="Kuo A."/>
            <person name="Tritt A."/>
            <person name="Lipzen A."/>
            <person name="He G."/>
            <person name="Yan M."/>
            <person name="Ng V."/>
            <person name="Cullen D."/>
            <person name="Martin F."/>
            <person name="Rosso M.-N."/>
            <person name="Henrissat B."/>
            <person name="Hibbett D."/>
            <person name="Martinez A.T."/>
            <person name="Grigoriev I.V."/>
        </authorList>
    </citation>
    <scope>NUCLEOTIDE SEQUENCE</scope>
    <source>
        <strain evidence="3">MF-IS2</strain>
    </source>
</reference>
<evidence type="ECO:0000313" key="3">
    <source>
        <dbReference type="EMBL" id="KAF9444727.1"/>
    </source>
</evidence>